<dbReference type="InterPro" id="IPR056823">
    <property type="entry name" value="TEN-like_YD-shell"/>
</dbReference>
<dbReference type="EMBL" id="UGTF01000002">
    <property type="protein sequence ID" value="SUB88689.1"/>
    <property type="molecule type" value="Genomic_DNA"/>
</dbReference>
<accession>A0A379E7Y1</accession>
<organism evidence="3 4">
    <name type="scientific">Porphyromonas macacae</name>
    <dbReference type="NCBI Taxonomy" id="28115"/>
    <lineage>
        <taxon>Bacteria</taxon>
        <taxon>Pseudomonadati</taxon>
        <taxon>Bacteroidota</taxon>
        <taxon>Bacteroidia</taxon>
        <taxon>Bacteroidales</taxon>
        <taxon>Porphyromonadaceae</taxon>
        <taxon>Porphyromonas</taxon>
    </lineage>
</organism>
<reference evidence="3 4" key="1">
    <citation type="submission" date="2018-06" db="EMBL/GenBank/DDBJ databases">
        <authorList>
            <consortium name="Pathogen Informatics"/>
            <person name="Doyle S."/>
        </authorList>
    </citation>
    <scope>NUCLEOTIDE SEQUENCE [LARGE SCALE GENOMIC DNA]</scope>
    <source>
        <strain evidence="3 4">NCTC11632</strain>
    </source>
</reference>
<dbReference type="AlphaFoldDB" id="A0A379E7Y1"/>
<dbReference type="PANTHER" id="PTHR32305">
    <property type="match status" value="1"/>
</dbReference>
<dbReference type="InterPro" id="IPR050708">
    <property type="entry name" value="T6SS_VgrG/RHS"/>
</dbReference>
<evidence type="ECO:0000313" key="4">
    <source>
        <dbReference type="Proteomes" id="UP000254156"/>
    </source>
</evidence>
<name>A0A379E7Y1_9PORP</name>
<proteinExistence type="predicted"/>
<evidence type="ECO:0000256" key="1">
    <source>
        <dbReference type="ARBA" id="ARBA00022737"/>
    </source>
</evidence>
<feature type="domain" description="Teneurin-like YD-shell" evidence="2">
    <location>
        <begin position="2"/>
        <end position="170"/>
    </location>
</feature>
<evidence type="ECO:0000313" key="3">
    <source>
        <dbReference type="EMBL" id="SUB88689.1"/>
    </source>
</evidence>
<dbReference type="Proteomes" id="UP000254156">
    <property type="component" value="Unassembled WGS sequence"/>
</dbReference>
<dbReference type="PRINTS" id="PR00394">
    <property type="entry name" value="RHSPROTEIN"/>
</dbReference>
<dbReference type="NCBIfam" id="TIGR03696">
    <property type="entry name" value="Rhs_assc_core"/>
    <property type="match status" value="1"/>
</dbReference>
<gene>
    <name evidence="3" type="ORF">NCTC11632_00761</name>
</gene>
<dbReference type="Gene3D" id="2.180.10.10">
    <property type="entry name" value="RHS repeat-associated core"/>
    <property type="match status" value="1"/>
</dbReference>
<sequence>MQEGDWAYEWQGNGMLKSVKRPDGEVVSFEYAPLGRRISKRYKGTTTRWVWDGNVPLHEWTDEEKREGAGDENLITWLFEEGSFVPCAKLQNGESYSIITDYPGTPTHAFNSNGAKVWERELDIYGKAREGDSSFIPFLFQGQYFDAETGLCYNRFRYYSPDTGSYISQDPIGLWGGLKLYGYVKDINSWIDILGLSGTGGAYMFGFASGDMYIGKGEVGRMNQSISTRSTQVSKMGGDNTLIGKAHISTGGNNDLGKMVEYKAMYDAGFEPGRGGVPNGYLNRHMSGKSTWDANPHLQDQATELAKKLRADYDADVKARRKSQTKSQR</sequence>
<keyword evidence="1" id="KW-0677">Repeat</keyword>
<dbReference type="Pfam" id="PF25023">
    <property type="entry name" value="TEN_YD-shell"/>
    <property type="match status" value="1"/>
</dbReference>
<dbReference type="InterPro" id="IPR022385">
    <property type="entry name" value="Rhs_assc_core"/>
</dbReference>
<evidence type="ECO:0000259" key="2">
    <source>
        <dbReference type="Pfam" id="PF25023"/>
    </source>
</evidence>
<dbReference type="PANTHER" id="PTHR32305:SF15">
    <property type="entry name" value="PROTEIN RHSA-RELATED"/>
    <property type="match status" value="1"/>
</dbReference>
<protein>
    <submittedName>
        <fullName evidence="3">Uncharacterized conserved protein</fullName>
    </submittedName>
</protein>